<evidence type="ECO:0000313" key="5">
    <source>
        <dbReference type="Proteomes" id="UP000253817"/>
    </source>
</evidence>
<evidence type="ECO:0000256" key="1">
    <source>
        <dbReference type="SAM" id="MobiDB-lite"/>
    </source>
</evidence>
<feature type="region of interest" description="Disordered" evidence="1">
    <location>
        <begin position="175"/>
        <end position="201"/>
    </location>
</feature>
<dbReference type="GO" id="GO:0008168">
    <property type="term" value="F:methyltransferase activity"/>
    <property type="evidence" value="ECO:0007669"/>
    <property type="project" value="UniProtKB-KW"/>
</dbReference>
<gene>
    <name evidence="3" type="ORF">C1876_03395</name>
    <name evidence="4" type="ORF">DMP09_14225</name>
</gene>
<reference evidence="4" key="3">
    <citation type="journal article" date="2019" name="Microbiol. Resour. Announc.">
        <title>Draft Genome Sequences of Type Strains of Gordonibacter faecihominis, Paraeggerthella hongkongensis, Parvibacter caecicola,Slackia equolifaciens, Slackia faecicanis, and Slackia isoflavoniconvertens.</title>
        <authorList>
            <person name="Danylec N."/>
            <person name="Stoll D.A."/>
            <person name="Dotsch A."/>
            <person name="Huch M."/>
        </authorList>
    </citation>
    <scope>NUCLEOTIDE SEQUENCE</scope>
    <source>
        <strain evidence="4">DSM 16107</strain>
    </source>
</reference>
<evidence type="ECO:0000313" key="4">
    <source>
        <dbReference type="EMBL" id="RNM40444.1"/>
    </source>
</evidence>
<keyword evidence="2" id="KW-0472">Membrane</keyword>
<dbReference type="GO" id="GO:0032259">
    <property type="term" value="P:methylation"/>
    <property type="evidence" value="ECO:0007669"/>
    <property type="project" value="UniProtKB-KW"/>
</dbReference>
<keyword evidence="4" id="KW-0808">Transferase</keyword>
<name>A0A3N0ITX1_9ACTN</name>
<keyword evidence="2" id="KW-1133">Transmembrane helix</keyword>
<sequence length="388" mass="41201">MPKHAPIVPKGTPSDPADKRIGLTEAFSPVGDAPAPSAPSDDNDARIGLTEAFSPVGDGAHAGGFSYQGDNEDEYPDAFESLEPVDAPPLLFGDEALPVEPEEPQGRHGKKDKQDKKKKDKQGKKQQIPAYQRKSRRMRRVLIAIVVLLILLIGALGYFTFRLLGESQTLASQQTQEQQSSAEVGSINKDETKDAASTATKKTEVPDLAAVLGMTKDEAIEALKHGATETSSKEVSEEGNPVKTNVTIALTDEPADTRSGTPSVYLGLDEDGKIVQAGYSAATAALGYGSLSFVDAVKNEHIVEKTLAEAGIAVPEGTVELPADKTAYSTYDTDGTTLVKESCSFSGTVDLAGAAHEWSAVLLYDYKTANASGNLADTIRIIYVYINA</sequence>
<keyword evidence="5" id="KW-1185">Reference proteome</keyword>
<proteinExistence type="predicted"/>
<evidence type="ECO:0000256" key="2">
    <source>
        <dbReference type="SAM" id="Phobius"/>
    </source>
</evidence>
<feature type="region of interest" description="Disordered" evidence="1">
    <location>
        <begin position="1"/>
        <end position="132"/>
    </location>
</feature>
<dbReference type="OrthoDB" id="3177564at2"/>
<evidence type="ECO:0000313" key="6">
    <source>
        <dbReference type="Proteomes" id="UP000270112"/>
    </source>
</evidence>
<comment type="caution">
    <text evidence="4">The sequence shown here is derived from an EMBL/GenBank/DDBJ whole genome shotgun (WGS) entry which is preliminary data.</text>
</comment>
<dbReference type="EMBL" id="QICC01000081">
    <property type="protein sequence ID" value="RNM40444.1"/>
    <property type="molecule type" value="Genomic_DNA"/>
</dbReference>
<dbReference type="Proteomes" id="UP000270112">
    <property type="component" value="Unassembled WGS sequence"/>
</dbReference>
<dbReference type="RefSeq" id="WP_114545318.1">
    <property type="nucleotide sequence ID" value="NZ_CATYHD010000042.1"/>
</dbReference>
<reference evidence="6" key="2">
    <citation type="submission" date="2018-05" db="EMBL/GenBank/DDBJ databases">
        <title>Genome Sequencing of selected type strains of the family Eggerthellaceae.</title>
        <authorList>
            <person name="Danylec N."/>
            <person name="Stoll D.A."/>
            <person name="Doetsch A."/>
            <person name="Huch M."/>
        </authorList>
    </citation>
    <scope>NUCLEOTIDE SEQUENCE [LARGE SCALE GENOMIC DNA]</scope>
    <source>
        <strain evidence="6">DSM 16107</strain>
    </source>
</reference>
<keyword evidence="4" id="KW-0489">Methyltransferase</keyword>
<dbReference type="Proteomes" id="UP000253817">
    <property type="component" value="Unassembled WGS sequence"/>
</dbReference>
<evidence type="ECO:0000313" key="3">
    <source>
        <dbReference type="EMBL" id="RDB70767.1"/>
    </source>
</evidence>
<keyword evidence="2" id="KW-0812">Transmembrane</keyword>
<organism evidence="4 6">
    <name type="scientific">Eggerthella sinensis</name>
    <dbReference type="NCBI Taxonomy" id="242230"/>
    <lineage>
        <taxon>Bacteria</taxon>
        <taxon>Bacillati</taxon>
        <taxon>Actinomycetota</taxon>
        <taxon>Coriobacteriia</taxon>
        <taxon>Eggerthellales</taxon>
        <taxon>Eggerthellaceae</taxon>
        <taxon>Eggerthella</taxon>
    </lineage>
</organism>
<accession>A0A3N0ITX1</accession>
<reference evidence="3 5" key="1">
    <citation type="journal article" date="2018" name="Elife">
        <title>Discovery and characterization of a prevalent human gut bacterial enzyme sufficient for the inactivation of a family of plant toxins.</title>
        <authorList>
            <person name="Koppel N."/>
            <person name="Bisanz J.E."/>
            <person name="Pandelia M.E."/>
            <person name="Turnbaugh P.J."/>
            <person name="Balskus E.P."/>
        </authorList>
    </citation>
    <scope>NUCLEOTIDE SEQUENCE [LARGE SCALE GENOMIC DNA]</scope>
    <source>
        <strain evidence="3 5">DSM 16107</strain>
    </source>
</reference>
<protein>
    <submittedName>
        <fullName evidence="4">Histone-lysine N-methyltransferase</fullName>
    </submittedName>
</protein>
<feature type="transmembrane region" description="Helical" evidence="2">
    <location>
        <begin position="141"/>
        <end position="161"/>
    </location>
</feature>
<dbReference type="EMBL" id="PPTT01000004">
    <property type="protein sequence ID" value="RDB70767.1"/>
    <property type="molecule type" value="Genomic_DNA"/>
</dbReference>
<dbReference type="AlphaFoldDB" id="A0A3N0ITX1"/>